<dbReference type="Proteomes" id="UP000092177">
    <property type="component" value="Chromosome 3"/>
</dbReference>
<evidence type="ECO:0000313" key="1">
    <source>
        <dbReference type="EMBL" id="OBR11518.1"/>
    </source>
</evidence>
<dbReference type="EMBL" id="LTAN01000003">
    <property type="protein sequence ID" value="OBR11518.1"/>
    <property type="molecule type" value="Genomic_DNA"/>
</dbReference>
<gene>
    <name evidence="1" type="ORF">CH63R_03814</name>
</gene>
<protein>
    <submittedName>
        <fullName evidence="1">Uncharacterized protein</fullName>
    </submittedName>
</protein>
<name>A0A1B7YI82_COLHI</name>
<reference evidence="2" key="1">
    <citation type="journal article" date="2017" name="BMC Genomics">
        <title>Gapless genome assembly of Colletotrichum higginsianum reveals chromosome structure and association of transposable elements with secondary metabolite gene clusters.</title>
        <authorList>
            <person name="Dallery J.-F."/>
            <person name="Lapalu N."/>
            <person name="Zampounis A."/>
            <person name="Pigne S."/>
            <person name="Luyten I."/>
            <person name="Amselem J."/>
            <person name="Wittenberg A.H.J."/>
            <person name="Zhou S."/>
            <person name="de Queiroz M.V."/>
            <person name="Robin G.P."/>
            <person name="Auger A."/>
            <person name="Hainaut M."/>
            <person name="Henrissat B."/>
            <person name="Kim K.-T."/>
            <person name="Lee Y.-H."/>
            <person name="Lespinet O."/>
            <person name="Schwartz D.C."/>
            <person name="Thon M.R."/>
            <person name="O'Connell R.J."/>
        </authorList>
    </citation>
    <scope>NUCLEOTIDE SEQUENCE [LARGE SCALE GENOMIC DNA]</scope>
    <source>
        <strain evidence="2">IMI 349063</strain>
    </source>
</reference>
<keyword evidence="2" id="KW-1185">Reference proteome</keyword>
<comment type="caution">
    <text evidence="1">The sequence shown here is derived from an EMBL/GenBank/DDBJ whole genome shotgun (WGS) entry which is preliminary data.</text>
</comment>
<proteinExistence type="predicted"/>
<accession>A0A1B7YI82</accession>
<dbReference type="GeneID" id="28862896"/>
<dbReference type="KEGG" id="chig:CH63R_03814"/>
<organism evidence="1 2">
    <name type="scientific">Colletotrichum higginsianum (strain IMI 349063)</name>
    <name type="common">Crucifer anthracnose fungus</name>
    <dbReference type="NCBI Taxonomy" id="759273"/>
    <lineage>
        <taxon>Eukaryota</taxon>
        <taxon>Fungi</taxon>
        <taxon>Dikarya</taxon>
        <taxon>Ascomycota</taxon>
        <taxon>Pezizomycotina</taxon>
        <taxon>Sordariomycetes</taxon>
        <taxon>Hypocreomycetidae</taxon>
        <taxon>Glomerellales</taxon>
        <taxon>Glomerellaceae</taxon>
        <taxon>Colletotrichum</taxon>
        <taxon>Colletotrichum destructivum species complex</taxon>
    </lineage>
</organism>
<evidence type="ECO:0000313" key="2">
    <source>
        <dbReference type="Proteomes" id="UP000092177"/>
    </source>
</evidence>
<dbReference type="RefSeq" id="XP_018160035.1">
    <property type="nucleotide sequence ID" value="XM_018298789.1"/>
</dbReference>
<dbReference type="AlphaFoldDB" id="A0A1B7YI82"/>
<dbReference type="VEuPathDB" id="FungiDB:CH63R_03814"/>
<sequence>MLPTQSQVSADNAEALCWFDITVINTGDLSASRNQQIPRRRLYAVALQAPNRPSSVTITSQPPPSAVTITLNLQRDEDDQKRFHRAAIKSFGAVAQLREDGFKATLAVLAISSKPLLLSHEASTSSSSQLQLLLPVMSRWFN</sequence>